<sequence>MTQKGSGPEDKVQAKGRMLALVIAGTAIFWVAAQSLGSMLDWSQRTRLLFDLMAGAGFVWSVVVGYQIWRARQK</sequence>
<evidence type="ECO:0000313" key="2">
    <source>
        <dbReference type="EMBL" id="MCV6824701.1"/>
    </source>
</evidence>
<name>A0AAE3J204_9RHOB</name>
<dbReference type="InterPro" id="IPR020308">
    <property type="entry name" value="Uncharacterised_Ynq1"/>
</dbReference>
<gene>
    <name evidence="2" type="ORF">OH136_09045</name>
</gene>
<dbReference type="Pfam" id="PF17272">
    <property type="entry name" value="DUF5337"/>
    <property type="match status" value="1"/>
</dbReference>
<dbReference type="AlphaFoldDB" id="A0AAE3J204"/>
<keyword evidence="1" id="KW-1133">Transmembrane helix</keyword>
<dbReference type="Proteomes" id="UP001208041">
    <property type="component" value="Unassembled WGS sequence"/>
</dbReference>
<feature type="transmembrane region" description="Helical" evidence="1">
    <location>
        <begin position="48"/>
        <end position="69"/>
    </location>
</feature>
<evidence type="ECO:0000256" key="1">
    <source>
        <dbReference type="SAM" id="Phobius"/>
    </source>
</evidence>
<organism evidence="2 3">
    <name type="scientific">Halocynthiibacter halioticoli</name>
    <dbReference type="NCBI Taxonomy" id="2986804"/>
    <lineage>
        <taxon>Bacteria</taxon>
        <taxon>Pseudomonadati</taxon>
        <taxon>Pseudomonadota</taxon>
        <taxon>Alphaproteobacteria</taxon>
        <taxon>Rhodobacterales</taxon>
        <taxon>Paracoccaceae</taxon>
        <taxon>Halocynthiibacter</taxon>
    </lineage>
</organism>
<accession>A0AAE3J204</accession>
<protein>
    <submittedName>
        <fullName evidence="2">DUF5337 domain-containing protein</fullName>
    </submittedName>
</protein>
<proteinExistence type="predicted"/>
<feature type="transmembrane region" description="Helical" evidence="1">
    <location>
        <begin position="18"/>
        <end position="36"/>
    </location>
</feature>
<reference evidence="2" key="1">
    <citation type="submission" date="2022-10" db="EMBL/GenBank/DDBJ databases">
        <authorList>
            <person name="Yue Y."/>
        </authorList>
    </citation>
    <scope>NUCLEOTIDE SEQUENCE</scope>
    <source>
        <strain evidence="2">Z654</strain>
    </source>
</reference>
<keyword evidence="1" id="KW-0472">Membrane</keyword>
<comment type="caution">
    <text evidence="2">The sequence shown here is derived from an EMBL/GenBank/DDBJ whole genome shotgun (WGS) entry which is preliminary data.</text>
</comment>
<dbReference type="RefSeq" id="WP_263953555.1">
    <property type="nucleotide sequence ID" value="NZ_JAOYFC010000002.1"/>
</dbReference>
<keyword evidence="1" id="KW-0812">Transmembrane</keyword>
<dbReference type="EMBL" id="JAOYFC010000002">
    <property type="protein sequence ID" value="MCV6824701.1"/>
    <property type="molecule type" value="Genomic_DNA"/>
</dbReference>
<evidence type="ECO:0000313" key="3">
    <source>
        <dbReference type="Proteomes" id="UP001208041"/>
    </source>
</evidence>
<keyword evidence="3" id="KW-1185">Reference proteome</keyword>